<dbReference type="SUPFAM" id="SSF101478">
    <property type="entry name" value="ADP-ribosylglycohydrolase"/>
    <property type="match status" value="1"/>
</dbReference>
<keyword evidence="13" id="KW-0732">Signal</keyword>
<comment type="cofactor">
    <cofactor evidence="12">
        <name>Mg(2+)</name>
        <dbReference type="ChEBI" id="CHEBI:18420"/>
    </cofactor>
    <text evidence="12">Binds 2 magnesium ions per subunit.</text>
</comment>
<dbReference type="InterPro" id="IPR050792">
    <property type="entry name" value="ADP-ribosylglycohydrolase"/>
</dbReference>
<dbReference type="InterPro" id="IPR005502">
    <property type="entry name" value="Ribosyl_crysJ1"/>
</dbReference>
<dbReference type="EC" id="3.2.1.143" evidence="2"/>
<evidence type="ECO:0000313" key="14">
    <source>
        <dbReference type="EMBL" id="ORX81146.1"/>
    </source>
</evidence>
<dbReference type="Pfam" id="PF03747">
    <property type="entry name" value="ADP_ribosyl_GH"/>
    <property type="match status" value="1"/>
</dbReference>
<name>A0A1Y1X6Y6_9FUNG</name>
<evidence type="ECO:0000256" key="4">
    <source>
        <dbReference type="ARBA" id="ARBA00041057"/>
    </source>
</evidence>
<dbReference type="OrthoDB" id="547734at2759"/>
<dbReference type="EMBL" id="MCFE01000714">
    <property type="protein sequence ID" value="ORX81146.1"/>
    <property type="molecule type" value="Genomic_DNA"/>
</dbReference>
<evidence type="ECO:0000256" key="8">
    <source>
        <dbReference type="ARBA" id="ARBA00042850"/>
    </source>
</evidence>
<protein>
    <recommendedName>
        <fullName evidence="4">ADP-ribosylhydrolase ARH3</fullName>
        <ecNumber evidence="2">3.2.1.143</ecNumber>
    </recommendedName>
    <alternativeName>
        <fullName evidence="5">ADP-ribose glycohydrolase ARH3</fullName>
    </alternativeName>
    <alternativeName>
        <fullName evidence="6">ADP-ribosylhydrolase 3</fullName>
    </alternativeName>
    <alternativeName>
        <fullName evidence="9">O-acetyl-ADP-ribose deacetylase ARH3</fullName>
    </alternativeName>
    <alternativeName>
        <fullName evidence="10">Poly(ADP-ribose) glycohydrolase ARH3</fullName>
    </alternativeName>
    <alternativeName>
        <fullName evidence="8">[Protein ADP-ribosylarginine] hydrolase-like protein 2</fullName>
    </alternativeName>
    <alternativeName>
        <fullName evidence="7">[Protein ADP-ribosylserine] hydrolase</fullName>
    </alternativeName>
</protein>
<keyword evidence="12" id="KW-0460">Magnesium</keyword>
<evidence type="ECO:0000313" key="15">
    <source>
        <dbReference type="Proteomes" id="UP000193498"/>
    </source>
</evidence>
<evidence type="ECO:0000256" key="13">
    <source>
        <dbReference type="SAM" id="SignalP"/>
    </source>
</evidence>
<evidence type="ECO:0000256" key="12">
    <source>
        <dbReference type="PIRSR" id="PIRSR605502-1"/>
    </source>
</evidence>
<evidence type="ECO:0000256" key="7">
    <source>
        <dbReference type="ARBA" id="ARBA00042722"/>
    </source>
</evidence>
<dbReference type="STRING" id="1314790.A0A1Y1X6Y6"/>
<dbReference type="Proteomes" id="UP000193498">
    <property type="component" value="Unassembled WGS sequence"/>
</dbReference>
<dbReference type="PANTHER" id="PTHR16222">
    <property type="entry name" value="ADP-RIBOSYLGLYCOHYDROLASE"/>
    <property type="match status" value="1"/>
</dbReference>
<comment type="similarity">
    <text evidence="1">Belongs to the ADP-ribosylglycohydrolase family.</text>
</comment>
<dbReference type="InterPro" id="IPR036705">
    <property type="entry name" value="Ribosyl_crysJ1_sf"/>
</dbReference>
<feature type="binding site" evidence="12">
    <location>
        <position position="63"/>
    </location>
    <ligand>
        <name>Mg(2+)</name>
        <dbReference type="ChEBI" id="CHEBI:18420"/>
        <label>1</label>
    </ligand>
</feature>
<evidence type="ECO:0000256" key="2">
    <source>
        <dbReference type="ARBA" id="ARBA00012255"/>
    </source>
</evidence>
<comment type="caution">
    <text evidence="14">The sequence shown here is derived from an EMBL/GenBank/DDBJ whole genome shotgun (WGS) entry which is preliminary data.</text>
</comment>
<dbReference type="AlphaFoldDB" id="A0A1Y1X6Y6"/>
<evidence type="ECO:0000256" key="11">
    <source>
        <dbReference type="ARBA" id="ARBA00049015"/>
    </source>
</evidence>
<organism evidence="14 15">
    <name type="scientific">Basidiobolus meristosporus CBS 931.73</name>
    <dbReference type="NCBI Taxonomy" id="1314790"/>
    <lineage>
        <taxon>Eukaryota</taxon>
        <taxon>Fungi</taxon>
        <taxon>Fungi incertae sedis</taxon>
        <taxon>Zoopagomycota</taxon>
        <taxon>Entomophthoromycotina</taxon>
        <taxon>Basidiobolomycetes</taxon>
        <taxon>Basidiobolales</taxon>
        <taxon>Basidiobolaceae</taxon>
        <taxon>Basidiobolus</taxon>
    </lineage>
</organism>
<feature type="chain" id="PRO_5012734046" description="ADP-ribosylhydrolase ARH3" evidence="13">
    <location>
        <begin position="23"/>
        <end position="315"/>
    </location>
</feature>
<gene>
    <name evidence="14" type="ORF">K493DRAFT_342444</name>
</gene>
<evidence type="ECO:0000256" key="3">
    <source>
        <dbReference type="ARBA" id="ARBA00022801"/>
    </source>
</evidence>
<comment type="catalytic activity">
    <reaction evidence="11">
        <text>alpha-NAD(+) + H2O = ADP-D-ribose + nicotinamide + H(+)</text>
        <dbReference type="Rhea" id="RHEA:68792"/>
        <dbReference type="ChEBI" id="CHEBI:15377"/>
        <dbReference type="ChEBI" id="CHEBI:15378"/>
        <dbReference type="ChEBI" id="CHEBI:17154"/>
        <dbReference type="ChEBI" id="CHEBI:57967"/>
        <dbReference type="ChEBI" id="CHEBI:77017"/>
    </reaction>
</comment>
<evidence type="ECO:0000256" key="6">
    <source>
        <dbReference type="ARBA" id="ARBA00042471"/>
    </source>
</evidence>
<dbReference type="GO" id="GO:0046872">
    <property type="term" value="F:metal ion binding"/>
    <property type="evidence" value="ECO:0007669"/>
    <property type="project" value="UniProtKB-KW"/>
</dbReference>
<dbReference type="PANTHER" id="PTHR16222:SF24">
    <property type="entry name" value="ADP-RIBOSYLHYDROLASE ARH3"/>
    <property type="match status" value="1"/>
</dbReference>
<reference evidence="14 15" key="1">
    <citation type="submission" date="2016-07" db="EMBL/GenBank/DDBJ databases">
        <title>Pervasive Adenine N6-methylation of Active Genes in Fungi.</title>
        <authorList>
            <consortium name="DOE Joint Genome Institute"/>
            <person name="Mondo S.J."/>
            <person name="Dannebaum R.O."/>
            <person name="Kuo R.C."/>
            <person name="Labutti K."/>
            <person name="Haridas S."/>
            <person name="Kuo A."/>
            <person name="Salamov A."/>
            <person name="Ahrendt S.R."/>
            <person name="Lipzen A."/>
            <person name="Sullivan W."/>
            <person name="Andreopoulos W.B."/>
            <person name="Clum A."/>
            <person name="Lindquist E."/>
            <person name="Daum C."/>
            <person name="Ramamoorthy G.K."/>
            <person name="Gryganskyi A."/>
            <person name="Culley D."/>
            <person name="Magnuson J.K."/>
            <person name="James T.Y."/>
            <person name="O'Malley M.A."/>
            <person name="Stajich J.E."/>
            <person name="Spatafora J.W."/>
            <person name="Visel A."/>
            <person name="Grigoriev I.V."/>
        </authorList>
    </citation>
    <scope>NUCLEOTIDE SEQUENCE [LARGE SCALE GENOMIC DNA]</scope>
    <source>
        <strain evidence="14 15">CBS 931.73</strain>
    </source>
</reference>
<keyword evidence="3 14" id="KW-0378">Hydrolase</keyword>
<feature type="binding site" evidence="12">
    <location>
        <position position="273"/>
    </location>
    <ligand>
        <name>Mg(2+)</name>
        <dbReference type="ChEBI" id="CHEBI:18420"/>
        <label>1</label>
    </ligand>
</feature>
<keyword evidence="12" id="KW-0479">Metal-binding</keyword>
<proteinExistence type="inferred from homology"/>
<evidence type="ECO:0000256" key="9">
    <source>
        <dbReference type="ARBA" id="ARBA00043187"/>
    </source>
</evidence>
<accession>A0A1Y1X6Y6</accession>
<evidence type="ECO:0000256" key="10">
    <source>
        <dbReference type="ARBA" id="ARBA00043193"/>
    </source>
</evidence>
<dbReference type="Gene3D" id="1.10.4080.10">
    <property type="entry name" value="ADP-ribosylation/Crystallin J1"/>
    <property type="match status" value="1"/>
</dbReference>
<keyword evidence="15" id="KW-1185">Reference proteome</keyword>
<dbReference type="GO" id="GO:0004649">
    <property type="term" value="F:poly(ADP-ribose) glycohydrolase activity"/>
    <property type="evidence" value="ECO:0007669"/>
    <property type="project" value="UniProtKB-EC"/>
</dbReference>
<dbReference type="InParanoid" id="A0A1Y1X6Y6"/>
<feature type="signal peptide" evidence="13">
    <location>
        <begin position="1"/>
        <end position="22"/>
    </location>
</feature>
<evidence type="ECO:0000256" key="5">
    <source>
        <dbReference type="ARBA" id="ARBA00042398"/>
    </source>
</evidence>
<evidence type="ECO:0000256" key="1">
    <source>
        <dbReference type="ARBA" id="ARBA00010702"/>
    </source>
</evidence>
<sequence length="315" mass="34724">MSLTSTLVKNTILAAFAADSLALGAHWVYDSDIIKNKLGDKVKELNAPTLNDYHKGKGVGDFTHYGDQTLFLLESIARHKAYDEEKFRQDWLESIEKYQGYKDGATKETVENLHQNKKQGSGSGDFSAVGRISPLLLVSKDEQTFVQNAVSQTRVTHDNPTVVAAVEFFAKVIWRVQTQQDSPSKVIKAVKEEYGSSQPELISLIQKGIDSVSEDDETAVRSFGEKKTFGSNTIYTGKACSIGGALPASVHFILKYEDNLERALIQDVAVGGDQAARNLVIASVVASQKSAQLPERWTRKLSKLQEIEKLISSLQ</sequence>